<reference evidence="2 3" key="1">
    <citation type="submission" date="2023-02" db="EMBL/GenBank/DDBJ databases">
        <authorList>
            <person name="Maleckis M."/>
        </authorList>
    </citation>
    <scope>NUCLEOTIDE SEQUENCE [LARGE SCALE GENOMIC DNA]</scope>
    <source>
        <strain evidence="2 3">P8-A2</strain>
    </source>
</reference>
<dbReference type="Gene3D" id="3.30.1180.20">
    <property type="entry name" value="Dihydroxyacetone kinase, domain 2"/>
    <property type="match status" value="1"/>
</dbReference>
<dbReference type="Pfam" id="PF02733">
    <property type="entry name" value="Dak1"/>
    <property type="match status" value="1"/>
</dbReference>
<organism evidence="2 3">
    <name type="scientific">Streptomyces mirabilis</name>
    <dbReference type="NCBI Taxonomy" id="68239"/>
    <lineage>
        <taxon>Bacteria</taxon>
        <taxon>Bacillati</taxon>
        <taxon>Actinomycetota</taxon>
        <taxon>Actinomycetes</taxon>
        <taxon>Kitasatosporales</taxon>
        <taxon>Streptomycetaceae</taxon>
        <taxon>Streptomyces</taxon>
    </lineage>
</organism>
<sequence>MGEYCTSLDMADVSVTLVRLDDEISELLAAPAEIPIRVF</sequence>
<dbReference type="GO" id="GO:0047324">
    <property type="term" value="F:phosphoenolpyruvate-glycerone phosphotransferase activity"/>
    <property type="evidence" value="ECO:0007669"/>
    <property type="project" value="UniProtKB-EC"/>
</dbReference>
<gene>
    <name evidence="2" type="ORF">PU648_51105</name>
</gene>
<accession>A0ABU3V2V0</accession>
<dbReference type="EMBL" id="JARAKF010000001">
    <property type="protein sequence ID" value="MDU9000519.1"/>
    <property type="molecule type" value="Genomic_DNA"/>
</dbReference>
<dbReference type="SUPFAM" id="SSF82549">
    <property type="entry name" value="DAK1/DegV-like"/>
    <property type="match status" value="1"/>
</dbReference>
<evidence type="ECO:0000313" key="3">
    <source>
        <dbReference type="Proteomes" id="UP001257627"/>
    </source>
</evidence>
<dbReference type="EC" id="2.7.1.121" evidence="2"/>
<comment type="caution">
    <text evidence="2">The sequence shown here is derived from an EMBL/GenBank/DDBJ whole genome shotgun (WGS) entry which is preliminary data.</text>
</comment>
<keyword evidence="2" id="KW-0808">Transferase</keyword>
<proteinExistence type="predicted"/>
<evidence type="ECO:0000313" key="2">
    <source>
        <dbReference type="EMBL" id="MDU9000519.1"/>
    </source>
</evidence>
<dbReference type="InterPro" id="IPR004006">
    <property type="entry name" value="DhaK_dom"/>
</dbReference>
<dbReference type="Proteomes" id="UP001257627">
    <property type="component" value="Unassembled WGS sequence"/>
</dbReference>
<keyword evidence="2" id="KW-0418">Kinase</keyword>
<evidence type="ECO:0000259" key="1">
    <source>
        <dbReference type="PROSITE" id="PS51481"/>
    </source>
</evidence>
<name>A0ABU3V2V0_9ACTN</name>
<dbReference type="RefSeq" id="WP_205521654.1">
    <property type="nucleotide sequence ID" value="NZ_CP107955.1"/>
</dbReference>
<protein>
    <submittedName>
        <fullName evidence="2">Dihydroxyacetone kinase subunit DhaK</fullName>
        <ecNumber evidence="2">2.7.1.121</ecNumber>
    </submittedName>
</protein>
<keyword evidence="3" id="KW-1185">Reference proteome</keyword>
<dbReference type="PROSITE" id="PS51481">
    <property type="entry name" value="DHAK"/>
    <property type="match status" value="1"/>
</dbReference>
<feature type="domain" description="DhaK" evidence="1">
    <location>
        <begin position="1"/>
        <end position="37"/>
    </location>
</feature>